<dbReference type="PANTHER" id="PTHR34558:SF9">
    <property type="entry name" value="F3L24.15 PROTEIN"/>
    <property type="match status" value="1"/>
</dbReference>
<dbReference type="OrthoDB" id="686454at2759"/>
<organism evidence="4 5">
    <name type="scientific">Turnera subulata</name>
    <dbReference type="NCBI Taxonomy" id="218843"/>
    <lineage>
        <taxon>Eukaryota</taxon>
        <taxon>Viridiplantae</taxon>
        <taxon>Streptophyta</taxon>
        <taxon>Embryophyta</taxon>
        <taxon>Tracheophyta</taxon>
        <taxon>Spermatophyta</taxon>
        <taxon>Magnoliopsida</taxon>
        <taxon>eudicotyledons</taxon>
        <taxon>Gunneridae</taxon>
        <taxon>Pentapetalae</taxon>
        <taxon>rosids</taxon>
        <taxon>fabids</taxon>
        <taxon>Malpighiales</taxon>
        <taxon>Passifloraceae</taxon>
        <taxon>Turnera</taxon>
    </lineage>
</organism>
<keyword evidence="2" id="KW-0472">Membrane</keyword>
<evidence type="ECO:0008006" key="6">
    <source>
        <dbReference type="Google" id="ProtNLM"/>
    </source>
</evidence>
<feature type="chain" id="PRO_5040487741" description="Transmembrane protein" evidence="3">
    <location>
        <begin position="22"/>
        <end position="165"/>
    </location>
</feature>
<accession>A0A9Q0FL51</accession>
<dbReference type="EMBL" id="JAKUCV010004929">
    <property type="protein sequence ID" value="KAJ4833500.1"/>
    <property type="molecule type" value="Genomic_DNA"/>
</dbReference>
<comment type="caution">
    <text evidence="4">The sequence shown here is derived from an EMBL/GenBank/DDBJ whole genome shotgun (WGS) entry which is preliminary data.</text>
</comment>
<dbReference type="AlphaFoldDB" id="A0A9Q0FL51"/>
<feature type="signal peptide" evidence="3">
    <location>
        <begin position="1"/>
        <end position="21"/>
    </location>
</feature>
<evidence type="ECO:0000313" key="4">
    <source>
        <dbReference type="EMBL" id="KAJ4833500.1"/>
    </source>
</evidence>
<evidence type="ECO:0000256" key="2">
    <source>
        <dbReference type="SAM" id="Phobius"/>
    </source>
</evidence>
<evidence type="ECO:0000256" key="1">
    <source>
        <dbReference type="SAM" id="MobiDB-lite"/>
    </source>
</evidence>
<feature type="transmembrane region" description="Helical" evidence="2">
    <location>
        <begin position="127"/>
        <end position="149"/>
    </location>
</feature>
<evidence type="ECO:0000313" key="5">
    <source>
        <dbReference type="Proteomes" id="UP001141552"/>
    </source>
</evidence>
<evidence type="ECO:0000256" key="3">
    <source>
        <dbReference type="SAM" id="SignalP"/>
    </source>
</evidence>
<keyword evidence="3" id="KW-0732">Signal</keyword>
<reference evidence="4" key="1">
    <citation type="submission" date="2022-02" db="EMBL/GenBank/DDBJ databases">
        <authorList>
            <person name="Henning P.M."/>
            <person name="McCubbin A.G."/>
            <person name="Shore J.S."/>
        </authorList>
    </citation>
    <scope>NUCLEOTIDE SEQUENCE</scope>
    <source>
        <strain evidence="4">F60SS</strain>
        <tissue evidence="4">Leaves</tissue>
    </source>
</reference>
<keyword evidence="2" id="KW-1133">Transmembrane helix</keyword>
<feature type="region of interest" description="Disordered" evidence="1">
    <location>
        <begin position="57"/>
        <end position="98"/>
    </location>
</feature>
<feature type="compositionally biased region" description="Basic and acidic residues" evidence="1">
    <location>
        <begin position="82"/>
        <end position="91"/>
    </location>
</feature>
<name>A0A9Q0FL51_9ROSI</name>
<gene>
    <name evidence="4" type="ORF">Tsubulata_007995</name>
</gene>
<dbReference type="PANTHER" id="PTHR34558">
    <property type="entry name" value="EXPRESSED PROTEIN"/>
    <property type="match status" value="1"/>
</dbReference>
<sequence>MARFSVVCFVYVNFVIGLAAANEKLQTIVQPNTESFPHSPAPSPSSDEHLYKAQAPVNRKLGNHHQAKKQQPSIAPGVSPSKGDKNAHSMGDEIAPSRPNIEEDVGIQGQGSLLAKPQHHHAMDKSVAGGGVILGGLATTFLVAVFCYIRATKRHNSESASEVSV</sequence>
<reference evidence="4" key="2">
    <citation type="journal article" date="2023" name="Plants (Basel)">
        <title>Annotation of the Turnera subulata (Passifloraceae) Draft Genome Reveals the S-Locus Evolved after the Divergence of Turneroideae from Passifloroideae in a Stepwise Manner.</title>
        <authorList>
            <person name="Henning P.M."/>
            <person name="Roalson E.H."/>
            <person name="Mir W."/>
            <person name="McCubbin A.G."/>
            <person name="Shore J.S."/>
        </authorList>
    </citation>
    <scope>NUCLEOTIDE SEQUENCE</scope>
    <source>
        <strain evidence="4">F60SS</strain>
    </source>
</reference>
<keyword evidence="5" id="KW-1185">Reference proteome</keyword>
<protein>
    <recommendedName>
        <fullName evidence="6">Transmembrane protein</fullName>
    </recommendedName>
</protein>
<keyword evidence="2" id="KW-0812">Transmembrane</keyword>
<dbReference type="Proteomes" id="UP001141552">
    <property type="component" value="Unassembled WGS sequence"/>
</dbReference>
<proteinExistence type="predicted"/>